<name>A0AAE4MDL6_9EURY</name>
<dbReference type="RefSeq" id="WP_338094649.1">
    <property type="nucleotide sequence ID" value="NZ_JAWDKA010000007.1"/>
</dbReference>
<evidence type="ECO:0000256" key="4">
    <source>
        <dbReference type="ARBA" id="ARBA00022698"/>
    </source>
</evidence>
<protein>
    <recommendedName>
        <fullName evidence="9">Proteasome subunit beta</fullName>
        <ecNumber evidence="9">3.4.25.1</ecNumber>
    </recommendedName>
    <alternativeName>
        <fullName evidence="9">20S proteasome beta subunit</fullName>
    </alternativeName>
    <alternativeName>
        <fullName evidence="9">Proteasome core protein PsmB</fullName>
    </alternativeName>
</protein>
<dbReference type="GO" id="GO:0005737">
    <property type="term" value="C:cytoplasm"/>
    <property type="evidence" value="ECO:0007669"/>
    <property type="project" value="UniProtKB-SubCell"/>
</dbReference>
<dbReference type="NCBIfam" id="TIGR03634">
    <property type="entry name" value="arc_protsome_B"/>
    <property type="match status" value="1"/>
</dbReference>
<proteinExistence type="inferred from homology"/>
<evidence type="ECO:0000256" key="3">
    <source>
        <dbReference type="ARBA" id="ARBA00022670"/>
    </source>
</evidence>
<keyword evidence="12" id="KW-1185">Reference proteome</keyword>
<organism evidence="11 12">
    <name type="scientific">Methanorbis furvi</name>
    <dbReference type="NCBI Taxonomy" id="3028299"/>
    <lineage>
        <taxon>Archaea</taxon>
        <taxon>Methanobacteriati</taxon>
        <taxon>Methanobacteriota</taxon>
        <taxon>Stenosarchaea group</taxon>
        <taxon>Methanomicrobia</taxon>
        <taxon>Methanomicrobiales</taxon>
        <taxon>Methanocorpusculaceae</taxon>
        <taxon>Methanorbis</taxon>
    </lineage>
</organism>
<dbReference type="Pfam" id="PF00227">
    <property type="entry name" value="Proteasome"/>
    <property type="match status" value="1"/>
</dbReference>
<comment type="subcellular location">
    <subcellularLocation>
        <location evidence="9">Cytoplasm</location>
    </subcellularLocation>
</comment>
<keyword evidence="8 9" id="KW-0865">Zymogen</keyword>
<reference evidence="11" key="1">
    <citation type="submission" date="2023-06" db="EMBL/GenBank/DDBJ databases">
        <title>Genome sequence of Methancorpusculaceae sp. Ag1.</title>
        <authorList>
            <person name="Protasov E."/>
            <person name="Platt K."/>
            <person name="Poehlein A."/>
            <person name="Daniel R."/>
            <person name="Brune A."/>
        </authorList>
    </citation>
    <scope>NUCLEOTIDE SEQUENCE</scope>
    <source>
        <strain evidence="11">Ag1</strain>
    </source>
</reference>
<evidence type="ECO:0000256" key="1">
    <source>
        <dbReference type="ARBA" id="ARBA00001198"/>
    </source>
</evidence>
<keyword evidence="3 9" id="KW-0645">Protease</keyword>
<dbReference type="EC" id="3.4.25.1" evidence="9"/>
<dbReference type="Gene3D" id="3.60.20.10">
    <property type="entry name" value="Glutamine Phosphoribosylpyrophosphate, subunit 1, domain 1"/>
    <property type="match status" value="1"/>
</dbReference>
<evidence type="ECO:0000256" key="2">
    <source>
        <dbReference type="ARBA" id="ARBA00022490"/>
    </source>
</evidence>
<evidence type="ECO:0000256" key="7">
    <source>
        <dbReference type="ARBA" id="ARBA00022942"/>
    </source>
</evidence>
<gene>
    <name evidence="11" type="primary">prcB</name>
    <name evidence="9" type="synonym">psmB</name>
    <name evidence="11" type="ORF">McpAg1_14310</name>
</gene>
<comment type="caution">
    <text evidence="11">The sequence shown here is derived from an EMBL/GenBank/DDBJ whole genome shotgun (WGS) entry which is preliminary data.</text>
</comment>
<feature type="chain" id="PRO_5041755785" description="Proteasome subunit beta" evidence="9">
    <location>
        <begin position="12"/>
        <end position="215"/>
    </location>
</feature>
<dbReference type="GO" id="GO:0004298">
    <property type="term" value="F:threonine-type endopeptidase activity"/>
    <property type="evidence" value="ECO:0007669"/>
    <property type="project" value="UniProtKB-UniRule"/>
</dbReference>
<dbReference type="InterPro" id="IPR001353">
    <property type="entry name" value="Proteasome_sua/b"/>
</dbReference>
<feature type="active site" description="Nucleophile" evidence="9 10">
    <location>
        <position position="12"/>
    </location>
</feature>
<accession>A0AAE4MDL6</accession>
<evidence type="ECO:0000313" key="11">
    <source>
        <dbReference type="EMBL" id="MDV0442201.1"/>
    </source>
</evidence>
<evidence type="ECO:0000256" key="10">
    <source>
        <dbReference type="PIRSR" id="PIRSR600243-1"/>
    </source>
</evidence>
<dbReference type="SUPFAM" id="SSF56235">
    <property type="entry name" value="N-terminal nucleophile aminohydrolases (Ntn hydrolases)"/>
    <property type="match status" value="1"/>
</dbReference>
<sequence length="215" mass="22858">MSQEYQDVKTGTTTVGIVFQGGVVLATERRATMGTLIASKKAKKVHSITDRIGMTIAGGVGDAQQLVRIINVECNLYQIRRGKEISVGAAATILSNYLNQNRFSPYYVQLLVGGVDIGGPSVYSVDAAGGATLEEDFVSTGSGSLTAYGVLEDRFKPNMTEHEAVDLAVRALRAAMRRDAASGEGYNVVVITRDKFEHIPEAKIAGMLPASSASL</sequence>
<dbReference type="PROSITE" id="PS00854">
    <property type="entry name" value="PROTEASOME_BETA_1"/>
    <property type="match status" value="1"/>
</dbReference>
<keyword evidence="7 9" id="KW-0647">Proteasome</keyword>
<dbReference type="InterPro" id="IPR019983">
    <property type="entry name" value="Pept_T1A_Psome_bsu_arc"/>
</dbReference>
<dbReference type="PANTHER" id="PTHR32194:SF0">
    <property type="entry name" value="ATP-DEPENDENT PROTEASE SUBUNIT HSLV"/>
    <property type="match status" value="1"/>
</dbReference>
<comment type="similarity">
    <text evidence="9">Belongs to the peptidase T1B family.</text>
</comment>
<dbReference type="GO" id="GO:0019774">
    <property type="term" value="C:proteasome core complex, beta-subunit complex"/>
    <property type="evidence" value="ECO:0007669"/>
    <property type="project" value="UniProtKB-UniRule"/>
</dbReference>
<comment type="function">
    <text evidence="9">Component of the proteasome core, a large protease complex with broad specificity involved in protein degradation.</text>
</comment>
<dbReference type="PRINTS" id="PR00141">
    <property type="entry name" value="PROTEASOME"/>
</dbReference>
<dbReference type="GO" id="GO:0010498">
    <property type="term" value="P:proteasomal protein catabolic process"/>
    <property type="evidence" value="ECO:0007669"/>
    <property type="project" value="UniProtKB-UniRule"/>
</dbReference>
<dbReference type="InterPro" id="IPR023333">
    <property type="entry name" value="Proteasome_suB-type"/>
</dbReference>
<keyword evidence="4 9" id="KW-0888">Threonine protease</keyword>
<keyword evidence="2 9" id="KW-0963">Cytoplasm</keyword>
<comment type="catalytic activity">
    <reaction evidence="1 9">
        <text>Cleavage of peptide bonds with very broad specificity.</text>
        <dbReference type="EC" id="3.4.25.1"/>
    </reaction>
</comment>
<dbReference type="InterPro" id="IPR016050">
    <property type="entry name" value="Proteasome_bsu_CS"/>
</dbReference>
<comment type="activity regulation">
    <text evidence="9">The formation of the proteasomal ATPase PAN-20S proteasome complex, via the docking of the C-termini of PAN into the intersubunit pockets in the alpha-rings, triggers opening of the gate for substrate entry. Interconversion between the open-gate and close-gate conformations leads to a dynamic regulation of the 20S proteasome proteolysis activity.</text>
</comment>
<evidence type="ECO:0000256" key="5">
    <source>
        <dbReference type="ARBA" id="ARBA00022801"/>
    </source>
</evidence>
<dbReference type="AlphaFoldDB" id="A0AAE4MDL6"/>
<dbReference type="HAMAP" id="MF_02113_A">
    <property type="entry name" value="Proteasome_B_A"/>
    <property type="match status" value="1"/>
</dbReference>
<evidence type="ECO:0000256" key="9">
    <source>
        <dbReference type="HAMAP-Rule" id="MF_02113"/>
    </source>
</evidence>
<comment type="subunit">
    <text evidence="9">The 20S proteasome core is composed of 14 alpha and 14 beta subunits that assemble into four stacked heptameric rings, resulting in a barrel-shaped structure. The two inner rings, each composed of seven catalytic beta subunits, are sandwiched by two outer rings, each composed of seven alpha subunits. The catalytic chamber with the active sites is on the inside of the barrel. Has a gated structure, the ends of the cylinder being occluded by the N-termini of the alpha-subunits. Is capped at one or both ends by the proteasome regulatory ATPase, PAN.</text>
</comment>
<evidence type="ECO:0000256" key="6">
    <source>
        <dbReference type="ARBA" id="ARBA00022813"/>
    </source>
</evidence>
<dbReference type="EMBL" id="JAWDKA010000007">
    <property type="protein sequence ID" value="MDV0442201.1"/>
    <property type="molecule type" value="Genomic_DNA"/>
</dbReference>
<dbReference type="InterPro" id="IPR000243">
    <property type="entry name" value="Pept_T1A_subB"/>
</dbReference>
<evidence type="ECO:0000313" key="12">
    <source>
        <dbReference type="Proteomes" id="UP001273136"/>
    </source>
</evidence>
<feature type="propeptide" id="PRO_5041755784" description="Removed in mature form; by autocatalysis" evidence="9">
    <location>
        <begin position="1"/>
        <end position="11"/>
    </location>
</feature>
<keyword evidence="5 9" id="KW-0378">Hydrolase</keyword>
<keyword evidence="6 9" id="KW-0068">Autocatalytic cleavage</keyword>
<dbReference type="Proteomes" id="UP001273136">
    <property type="component" value="Unassembled WGS sequence"/>
</dbReference>
<dbReference type="PROSITE" id="PS51476">
    <property type="entry name" value="PROTEASOME_BETA_2"/>
    <property type="match status" value="1"/>
</dbReference>
<evidence type="ECO:0000256" key="8">
    <source>
        <dbReference type="ARBA" id="ARBA00023145"/>
    </source>
</evidence>
<dbReference type="FunFam" id="3.60.20.10:FF:000049">
    <property type="entry name" value="Proteasome subunit beta"/>
    <property type="match status" value="1"/>
</dbReference>
<dbReference type="InterPro" id="IPR029055">
    <property type="entry name" value="Ntn_hydrolases_N"/>
</dbReference>
<dbReference type="PANTHER" id="PTHR32194">
    <property type="entry name" value="METALLOPROTEASE TLDD"/>
    <property type="match status" value="1"/>
</dbReference>